<keyword evidence="2" id="KW-0813">Transport</keyword>
<dbReference type="FunFam" id="1.20.1250.20:FF:000013">
    <property type="entry name" value="MFS general substrate transporter"/>
    <property type="match status" value="1"/>
</dbReference>
<sequence length="489" mass="54487">MTTKEEPLTHVEDNEDANSTGPSDNGNEKAATPYAVDWDEAEEKKLVTRIDWHVFPMLCVIFGLSLLDRGNLSFAYIAGLAEDLELTTGSRYSIALLVFFIGYAVFEFPSNYAIRRIGARVWLSLLVIVWGALVLAMGFVKNWVALTVLRALLGIFEAGVFPGAIFIIGSWYRQYETARRTSLFYLAALISSGFGPIIAYGLSLIRVGDGIYRAGWRWIFIVEGMLTVVVGIAALYFLTDFPENAKWLSDREKHIAQSRIMTDQAARKYVHPTVKESLKMMVDWKMAVYAFQYFVAASGVYSMSYFKSIILKDGMGFEYVMAQLLAAPPYIFAIFPTLGMSWVSDKYRIRWPILCFQSIVALVGLIIVLYGGVPAFRYFGLFLAIYGLQANIPGTLAYGQNQTPSVEKRGIVSALMISIGAVGGIAGSTIFRGQDAPNYLPGMWTTIALQIMYTIVTFAMSMYFKRQNRLADEGKLPALEGVEGFRYAA</sequence>
<dbReference type="GO" id="GO:0022857">
    <property type="term" value="F:transmembrane transporter activity"/>
    <property type="evidence" value="ECO:0007669"/>
    <property type="project" value="InterPro"/>
</dbReference>
<comment type="subcellular location">
    <subcellularLocation>
        <location evidence="1">Membrane</location>
        <topology evidence="1">Multi-pass membrane protein</topology>
    </subcellularLocation>
</comment>
<keyword evidence="10" id="KW-1185">Reference proteome</keyword>
<dbReference type="FunFam" id="1.20.1250.20:FF:000018">
    <property type="entry name" value="MFS transporter permease"/>
    <property type="match status" value="1"/>
</dbReference>
<feature type="transmembrane region" description="Helical" evidence="7">
    <location>
        <begin position="90"/>
        <end position="109"/>
    </location>
</feature>
<feature type="domain" description="Major facilitator superfamily (MFS) profile" evidence="8">
    <location>
        <begin position="54"/>
        <end position="469"/>
    </location>
</feature>
<name>A0A2B7YSS7_POLH7</name>
<protein>
    <recommendedName>
        <fullName evidence="8">Major facilitator superfamily (MFS) profile domain-containing protein</fullName>
    </recommendedName>
</protein>
<dbReference type="OrthoDB" id="3639251at2759"/>
<evidence type="ECO:0000256" key="7">
    <source>
        <dbReference type="SAM" id="Phobius"/>
    </source>
</evidence>
<dbReference type="SUPFAM" id="SSF103473">
    <property type="entry name" value="MFS general substrate transporter"/>
    <property type="match status" value="1"/>
</dbReference>
<evidence type="ECO:0000313" key="9">
    <source>
        <dbReference type="EMBL" id="PGH23922.1"/>
    </source>
</evidence>
<evidence type="ECO:0000256" key="6">
    <source>
        <dbReference type="SAM" id="MobiDB-lite"/>
    </source>
</evidence>
<feature type="transmembrane region" description="Helical" evidence="7">
    <location>
        <begin position="378"/>
        <end position="399"/>
    </location>
</feature>
<evidence type="ECO:0000256" key="4">
    <source>
        <dbReference type="ARBA" id="ARBA00022989"/>
    </source>
</evidence>
<dbReference type="InterPro" id="IPR020846">
    <property type="entry name" value="MFS_dom"/>
</dbReference>
<keyword evidence="5 7" id="KW-0472">Membrane</keyword>
<feature type="compositionally biased region" description="Basic and acidic residues" evidence="6">
    <location>
        <begin position="1"/>
        <end position="12"/>
    </location>
</feature>
<dbReference type="STRING" id="1447883.A0A2B7YSS7"/>
<feature type="transmembrane region" description="Helical" evidence="7">
    <location>
        <begin position="152"/>
        <end position="172"/>
    </location>
</feature>
<gene>
    <name evidence="9" type="ORF">AJ80_01984</name>
</gene>
<dbReference type="InterPro" id="IPR011701">
    <property type="entry name" value="MFS"/>
</dbReference>
<comment type="caution">
    <text evidence="9">The sequence shown here is derived from an EMBL/GenBank/DDBJ whole genome shotgun (WGS) entry which is preliminary data.</text>
</comment>
<dbReference type="PANTHER" id="PTHR43791">
    <property type="entry name" value="PERMEASE-RELATED"/>
    <property type="match status" value="1"/>
</dbReference>
<evidence type="ECO:0000256" key="2">
    <source>
        <dbReference type="ARBA" id="ARBA00022448"/>
    </source>
</evidence>
<feature type="transmembrane region" description="Helical" evidence="7">
    <location>
        <begin position="319"/>
        <end position="339"/>
    </location>
</feature>
<evidence type="ECO:0000259" key="8">
    <source>
        <dbReference type="PROSITE" id="PS50850"/>
    </source>
</evidence>
<dbReference type="PANTHER" id="PTHR43791:SF47">
    <property type="entry name" value="MAJOR FACILITATOR SUPERFAMILY (MFS) PROFILE DOMAIN-CONTAINING PROTEIN-RELATED"/>
    <property type="match status" value="1"/>
</dbReference>
<evidence type="ECO:0000256" key="5">
    <source>
        <dbReference type="ARBA" id="ARBA00023136"/>
    </source>
</evidence>
<feature type="transmembrane region" description="Helical" evidence="7">
    <location>
        <begin position="443"/>
        <end position="464"/>
    </location>
</feature>
<dbReference type="EMBL" id="PDNA01000018">
    <property type="protein sequence ID" value="PGH23922.1"/>
    <property type="molecule type" value="Genomic_DNA"/>
</dbReference>
<evidence type="ECO:0000256" key="3">
    <source>
        <dbReference type="ARBA" id="ARBA00022692"/>
    </source>
</evidence>
<feature type="transmembrane region" description="Helical" evidence="7">
    <location>
        <begin position="217"/>
        <end position="238"/>
    </location>
</feature>
<feature type="region of interest" description="Disordered" evidence="6">
    <location>
        <begin position="1"/>
        <end position="30"/>
    </location>
</feature>
<keyword evidence="4 7" id="KW-1133">Transmembrane helix</keyword>
<dbReference type="Pfam" id="PF07690">
    <property type="entry name" value="MFS_1"/>
    <property type="match status" value="1"/>
</dbReference>
<dbReference type="PROSITE" id="PS50850">
    <property type="entry name" value="MFS"/>
    <property type="match status" value="1"/>
</dbReference>
<dbReference type="Proteomes" id="UP000224634">
    <property type="component" value="Unassembled WGS sequence"/>
</dbReference>
<dbReference type="Gene3D" id="1.20.1250.20">
    <property type="entry name" value="MFS general substrate transporter like domains"/>
    <property type="match status" value="2"/>
</dbReference>
<feature type="transmembrane region" description="Helical" evidence="7">
    <location>
        <begin position="411"/>
        <end position="431"/>
    </location>
</feature>
<reference evidence="9 10" key="1">
    <citation type="submission" date="2017-10" db="EMBL/GenBank/DDBJ databases">
        <title>Comparative genomics in systemic dimorphic fungi from Ajellomycetaceae.</title>
        <authorList>
            <person name="Munoz J.F."/>
            <person name="Mcewen J.G."/>
            <person name="Clay O.K."/>
            <person name="Cuomo C.A."/>
        </authorList>
    </citation>
    <scope>NUCLEOTIDE SEQUENCE [LARGE SCALE GENOMIC DNA]</scope>
    <source>
        <strain evidence="9 10">UAMH7299</strain>
    </source>
</reference>
<feature type="transmembrane region" description="Helical" evidence="7">
    <location>
        <begin position="54"/>
        <end position="78"/>
    </location>
</feature>
<dbReference type="GO" id="GO:0016020">
    <property type="term" value="C:membrane"/>
    <property type="evidence" value="ECO:0007669"/>
    <property type="project" value="UniProtKB-SubCell"/>
</dbReference>
<feature type="transmembrane region" description="Helical" evidence="7">
    <location>
        <begin position="287"/>
        <end position="307"/>
    </location>
</feature>
<proteinExistence type="predicted"/>
<feature type="transmembrane region" description="Helical" evidence="7">
    <location>
        <begin position="121"/>
        <end position="140"/>
    </location>
</feature>
<keyword evidence="3 7" id="KW-0812">Transmembrane</keyword>
<dbReference type="InterPro" id="IPR036259">
    <property type="entry name" value="MFS_trans_sf"/>
</dbReference>
<dbReference type="AlphaFoldDB" id="A0A2B7YSS7"/>
<organism evidence="9 10">
    <name type="scientific">Polytolypa hystricis (strain UAMH7299)</name>
    <dbReference type="NCBI Taxonomy" id="1447883"/>
    <lineage>
        <taxon>Eukaryota</taxon>
        <taxon>Fungi</taxon>
        <taxon>Dikarya</taxon>
        <taxon>Ascomycota</taxon>
        <taxon>Pezizomycotina</taxon>
        <taxon>Eurotiomycetes</taxon>
        <taxon>Eurotiomycetidae</taxon>
        <taxon>Onygenales</taxon>
        <taxon>Onygenales incertae sedis</taxon>
        <taxon>Polytolypa</taxon>
    </lineage>
</organism>
<evidence type="ECO:0000256" key="1">
    <source>
        <dbReference type="ARBA" id="ARBA00004141"/>
    </source>
</evidence>
<feature type="transmembrane region" description="Helical" evidence="7">
    <location>
        <begin position="184"/>
        <end position="205"/>
    </location>
</feature>
<accession>A0A2B7YSS7</accession>
<evidence type="ECO:0000313" key="10">
    <source>
        <dbReference type="Proteomes" id="UP000224634"/>
    </source>
</evidence>
<feature type="transmembrane region" description="Helical" evidence="7">
    <location>
        <begin position="351"/>
        <end position="372"/>
    </location>
</feature>